<evidence type="ECO:0000313" key="9">
    <source>
        <dbReference type="EMBL" id="QDE39971.1"/>
    </source>
</evidence>
<evidence type="ECO:0000256" key="1">
    <source>
        <dbReference type="ARBA" id="ARBA00004651"/>
    </source>
</evidence>
<feature type="transmembrane region" description="Helical" evidence="6">
    <location>
        <begin position="335"/>
        <end position="357"/>
    </location>
</feature>
<proteinExistence type="predicted"/>
<dbReference type="KEGG" id="lpy:FIV34_12480"/>
<dbReference type="AlphaFoldDB" id="A0A4Y5Z3U9"/>
<comment type="subcellular location">
    <subcellularLocation>
        <location evidence="1">Cell membrane</location>
        <topology evidence="1">Multi-pass membrane protein</topology>
    </subcellularLocation>
</comment>
<feature type="domain" description="ABC3 transporter permease C-terminal" evidence="7">
    <location>
        <begin position="338"/>
        <end position="455"/>
    </location>
</feature>
<dbReference type="Pfam" id="PF02687">
    <property type="entry name" value="FtsX"/>
    <property type="match status" value="1"/>
</dbReference>
<evidence type="ECO:0000313" key="10">
    <source>
        <dbReference type="Proteomes" id="UP000316093"/>
    </source>
</evidence>
<dbReference type="PANTHER" id="PTHR30572:SF18">
    <property type="entry name" value="ABC-TYPE MACROLIDE FAMILY EXPORT SYSTEM PERMEASE COMPONENT 2"/>
    <property type="match status" value="1"/>
</dbReference>
<keyword evidence="2" id="KW-1003">Cell membrane</keyword>
<dbReference type="Proteomes" id="UP000316093">
    <property type="component" value="Chromosome"/>
</dbReference>
<evidence type="ECO:0000256" key="2">
    <source>
        <dbReference type="ARBA" id="ARBA00022475"/>
    </source>
</evidence>
<keyword evidence="10" id="KW-1185">Reference proteome</keyword>
<reference evidence="9 10" key="1">
    <citation type="submission" date="2019-06" db="EMBL/GenBank/DDBJ databases">
        <title>A complete genome sequence for Luteibacter pinisoli MAH-14.</title>
        <authorList>
            <person name="Baltrus D.A."/>
        </authorList>
    </citation>
    <scope>NUCLEOTIDE SEQUENCE [LARGE SCALE GENOMIC DNA]</scope>
    <source>
        <strain evidence="9 10">MAH-14</strain>
    </source>
</reference>
<feature type="transmembrane region" description="Helical" evidence="6">
    <location>
        <begin position="427"/>
        <end position="450"/>
    </location>
</feature>
<feature type="transmembrane region" description="Helical" evidence="6">
    <location>
        <begin position="42"/>
        <end position="65"/>
    </location>
</feature>
<evidence type="ECO:0000256" key="6">
    <source>
        <dbReference type="SAM" id="Phobius"/>
    </source>
</evidence>
<dbReference type="InterPro" id="IPR003838">
    <property type="entry name" value="ABC3_permease_C"/>
</dbReference>
<feature type="transmembrane region" description="Helical" evidence="6">
    <location>
        <begin position="378"/>
        <end position="407"/>
    </location>
</feature>
<organism evidence="9 10">
    <name type="scientific">Luteibacter pinisoli</name>
    <dbReference type="NCBI Taxonomy" id="2589080"/>
    <lineage>
        <taxon>Bacteria</taxon>
        <taxon>Pseudomonadati</taxon>
        <taxon>Pseudomonadota</taxon>
        <taxon>Gammaproteobacteria</taxon>
        <taxon>Lysobacterales</taxon>
        <taxon>Rhodanobacteraceae</taxon>
        <taxon>Luteibacter</taxon>
    </lineage>
</organism>
<keyword evidence="5 6" id="KW-0472">Membrane</keyword>
<gene>
    <name evidence="9" type="ORF">FIV34_12480</name>
</gene>
<dbReference type="EMBL" id="CP041046">
    <property type="protein sequence ID" value="QDE39971.1"/>
    <property type="molecule type" value="Genomic_DNA"/>
</dbReference>
<evidence type="ECO:0000256" key="5">
    <source>
        <dbReference type="ARBA" id="ARBA00023136"/>
    </source>
</evidence>
<sequence>MIPARFRSNVAAGAAAKEPGERRMLGGYYVRLAMTSMRHKPVLVAMMVLALAFGVAMSMSAFTILHTMARDPIPEKSSQLYAVQIDNGGPRSRKPGDNEPPAQVTWRDASAWLSMHRATREAAMLQVGLTLKADGEAGKGTHVAGRATSAPFFTMFDVPLRYGRGWTDAEEGDRARVAVISSALNDRVFGGENSVGRTLLLNGDAWRVIGVAGPWDPRPRFFDVAGGQAFDEGEDVYLPLQTAVSLEMETMGYEYCDAGPRGDTYADLLASECVWLQYWAELPSTADARHYAEGLTTYAEGQRAAGRFGWPANIRLSNVRDWLVARKVVSDDARLSVIVAFGFLAICIVCALALMLARSLERSGEYSLRRALGASRRTVFLQAATEAGLIGSAAGVLGIAFTLGALGLMRDLFPGDLARIAVIDGPLLAGTVALAAASAVLAGIYPAWLAMRTAPGIQLKGGL</sequence>
<dbReference type="GO" id="GO:0005886">
    <property type="term" value="C:plasma membrane"/>
    <property type="evidence" value="ECO:0007669"/>
    <property type="project" value="UniProtKB-SubCell"/>
</dbReference>
<protein>
    <submittedName>
        <fullName evidence="9">FtsX-like permease family protein</fullName>
    </submittedName>
</protein>
<keyword evidence="3 6" id="KW-0812">Transmembrane</keyword>
<evidence type="ECO:0000259" key="7">
    <source>
        <dbReference type="Pfam" id="PF02687"/>
    </source>
</evidence>
<evidence type="ECO:0000259" key="8">
    <source>
        <dbReference type="Pfam" id="PF12704"/>
    </source>
</evidence>
<keyword evidence="4 6" id="KW-1133">Transmembrane helix</keyword>
<accession>A0A4Y5Z3U9</accession>
<dbReference type="InterPro" id="IPR025857">
    <property type="entry name" value="MacB_PCD"/>
</dbReference>
<evidence type="ECO:0000256" key="4">
    <source>
        <dbReference type="ARBA" id="ARBA00022989"/>
    </source>
</evidence>
<dbReference type="InterPro" id="IPR050250">
    <property type="entry name" value="Macrolide_Exporter_MacB"/>
</dbReference>
<feature type="domain" description="MacB-like periplasmic core" evidence="8">
    <location>
        <begin position="45"/>
        <end position="247"/>
    </location>
</feature>
<name>A0A4Y5Z3U9_9GAMM</name>
<evidence type="ECO:0000256" key="3">
    <source>
        <dbReference type="ARBA" id="ARBA00022692"/>
    </source>
</evidence>
<dbReference type="PANTHER" id="PTHR30572">
    <property type="entry name" value="MEMBRANE COMPONENT OF TRANSPORTER-RELATED"/>
    <property type="match status" value="1"/>
</dbReference>
<dbReference type="Pfam" id="PF12704">
    <property type="entry name" value="MacB_PCD"/>
    <property type="match status" value="1"/>
</dbReference>
<dbReference type="GO" id="GO:0022857">
    <property type="term" value="F:transmembrane transporter activity"/>
    <property type="evidence" value="ECO:0007669"/>
    <property type="project" value="TreeGrafter"/>
</dbReference>
<dbReference type="OrthoDB" id="8735006at2"/>